<dbReference type="AlphaFoldDB" id="A0AAJ3Z1B3"/>
<dbReference type="InterPro" id="IPR001173">
    <property type="entry name" value="Glyco_trans_2-like"/>
</dbReference>
<accession>A0AAJ3Z1B3</accession>
<dbReference type="SUPFAM" id="SSF53448">
    <property type="entry name" value="Nucleotide-diphospho-sugar transferases"/>
    <property type="match status" value="1"/>
</dbReference>
<keyword evidence="4" id="KW-0808">Transferase</keyword>
<sequence>MIDLSIVIPAYNDPRLDECLKSIDIEAEIIVVLNGATKQVEDIAKKHNTTMVHLPAPNLAKAYNEGIKSSSKNNVLLMDSDCIFRKGCIDKLYNMLYEHPLAKGRVLFAYRSKTEKIIATSRHIHTAKKNAYSPPLAFRKNIVDQIDGYYFDEQINWTEDYDFDARVRRADLSIGYDDSAQVIHPALTLLGDLKSSYNYGRGQARGVQSNKEWYSPPSRLLKSMIKSWTPLKNRFGTGVAVYLSLWQIAFFMGFKKESKATERGVKKSGSANTTV</sequence>
<dbReference type="Proteomes" id="UP000288675">
    <property type="component" value="Chromosome"/>
</dbReference>
<dbReference type="Gene3D" id="3.90.550.10">
    <property type="entry name" value="Spore Coat Polysaccharide Biosynthesis Protein SpsA, Chain A"/>
    <property type="match status" value="1"/>
</dbReference>
<comment type="pathway">
    <text evidence="1">Cell wall biogenesis; cell wall polysaccharide biosynthesis.</text>
</comment>
<name>A0AAJ3Z1B3_9BACI</name>
<dbReference type="Pfam" id="PF00535">
    <property type="entry name" value="Glycos_transf_2"/>
    <property type="match status" value="1"/>
</dbReference>
<evidence type="ECO:0000256" key="4">
    <source>
        <dbReference type="ARBA" id="ARBA00022679"/>
    </source>
</evidence>
<dbReference type="KEGG" id="bgy:BGLY_2481"/>
<dbReference type="InterPro" id="IPR029044">
    <property type="entry name" value="Nucleotide-diphossugar_trans"/>
</dbReference>
<dbReference type="GeneID" id="82853498"/>
<evidence type="ECO:0000313" key="6">
    <source>
        <dbReference type="EMBL" id="QAT65645.1"/>
    </source>
</evidence>
<reference evidence="6 7" key="1">
    <citation type="submission" date="2019-01" db="EMBL/GenBank/DDBJ databases">
        <title>Genome sequence of Bacillus glycinifermentans SRCM103574.</title>
        <authorList>
            <person name="Kong H.-J."/>
            <person name="Jeong S.-Y."/>
            <person name="Jeong D.-Y."/>
        </authorList>
    </citation>
    <scope>NUCLEOTIDE SEQUENCE [LARGE SCALE GENOMIC DNA]</scope>
    <source>
        <strain evidence="6 7">SRCM103574</strain>
    </source>
</reference>
<organism evidence="6 7">
    <name type="scientific">Bacillus glycinifermentans</name>
    <dbReference type="NCBI Taxonomy" id="1664069"/>
    <lineage>
        <taxon>Bacteria</taxon>
        <taxon>Bacillati</taxon>
        <taxon>Bacillota</taxon>
        <taxon>Bacilli</taxon>
        <taxon>Bacillales</taxon>
        <taxon>Bacillaceae</taxon>
        <taxon>Bacillus</taxon>
    </lineage>
</organism>
<feature type="domain" description="Glycosyltransferase 2-like" evidence="5">
    <location>
        <begin position="5"/>
        <end position="120"/>
    </location>
</feature>
<evidence type="ECO:0000259" key="5">
    <source>
        <dbReference type="Pfam" id="PF00535"/>
    </source>
</evidence>
<evidence type="ECO:0000256" key="3">
    <source>
        <dbReference type="ARBA" id="ARBA00022676"/>
    </source>
</evidence>
<gene>
    <name evidence="6" type="ORF">EQZ20_12550</name>
</gene>
<keyword evidence="3" id="KW-0328">Glycosyltransferase</keyword>
<dbReference type="EMBL" id="CP035232">
    <property type="protein sequence ID" value="QAT65645.1"/>
    <property type="molecule type" value="Genomic_DNA"/>
</dbReference>
<evidence type="ECO:0000256" key="2">
    <source>
        <dbReference type="ARBA" id="ARBA00006739"/>
    </source>
</evidence>
<proteinExistence type="inferred from homology"/>
<comment type="similarity">
    <text evidence="2">Belongs to the glycosyltransferase 2 family.</text>
</comment>
<evidence type="ECO:0000256" key="1">
    <source>
        <dbReference type="ARBA" id="ARBA00004776"/>
    </source>
</evidence>
<dbReference type="RefSeq" id="WP_046129531.1">
    <property type="nucleotide sequence ID" value="NZ_CP035232.1"/>
</dbReference>
<protein>
    <submittedName>
        <fullName evidence="6">Glycosyltransferase</fullName>
    </submittedName>
</protein>
<dbReference type="PANTHER" id="PTHR43179">
    <property type="entry name" value="RHAMNOSYLTRANSFERASE WBBL"/>
    <property type="match status" value="1"/>
</dbReference>
<dbReference type="PANTHER" id="PTHR43179:SF12">
    <property type="entry name" value="GALACTOFURANOSYLTRANSFERASE GLFT2"/>
    <property type="match status" value="1"/>
</dbReference>
<evidence type="ECO:0000313" key="7">
    <source>
        <dbReference type="Proteomes" id="UP000288675"/>
    </source>
</evidence>
<dbReference type="GO" id="GO:0016757">
    <property type="term" value="F:glycosyltransferase activity"/>
    <property type="evidence" value="ECO:0007669"/>
    <property type="project" value="UniProtKB-KW"/>
</dbReference>